<feature type="region of interest" description="Disordered" evidence="1">
    <location>
        <begin position="51"/>
        <end position="117"/>
    </location>
</feature>
<reference evidence="2" key="1">
    <citation type="submission" date="2021-03" db="EMBL/GenBank/DDBJ databases">
        <title>Draft genome sequence of rust myrtle Austropuccinia psidii MF-1, a brazilian biotype.</title>
        <authorList>
            <person name="Quecine M.C."/>
            <person name="Pachon D.M.R."/>
            <person name="Bonatelli M.L."/>
            <person name="Correr F.H."/>
            <person name="Franceschini L.M."/>
            <person name="Leite T.F."/>
            <person name="Margarido G.R.A."/>
            <person name="Almeida C.A."/>
            <person name="Ferrarezi J.A."/>
            <person name="Labate C.A."/>
        </authorList>
    </citation>
    <scope>NUCLEOTIDE SEQUENCE</scope>
    <source>
        <strain evidence="2">MF-1</strain>
    </source>
</reference>
<keyword evidence="3" id="KW-1185">Reference proteome</keyword>
<evidence type="ECO:0000313" key="2">
    <source>
        <dbReference type="EMBL" id="MBW0537246.1"/>
    </source>
</evidence>
<dbReference type="Proteomes" id="UP000765509">
    <property type="component" value="Unassembled WGS sequence"/>
</dbReference>
<dbReference type="AlphaFoldDB" id="A0A9Q3FH78"/>
<proteinExistence type="predicted"/>
<gene>
    <name evidence="2" type="ORF">O181_076961</name>
</gene>
<dbReference type="EMBL" id="AVOT02041879">
    <property type="protein sequence ID" value="MBW0537246.1"/>
    <property type="molecule type" value="Genomic_DNA"/>
</dbReference>
<evidence type="ECO:0000256" key="1">
    <source>
        <dbReference type="SAM" id="MobiDB-lite"/>
    </source>
</evidence>
<protein>
    <submittedName>
        <fullName evidence="2">Uncharacterized protein</fullName>
    </submittedName>
</protein>
<name>A0A9Q3FH78_9BASI</name>
<comment type="caution">
    <text evidence="2">The sequence shown here is derived from an EMBL/GenBank/DDBJ whole genome shotgun (WGS) entry which is preliminary data.</text>
</comment>
<accession>A0A9Q3FH78</accession>
<organism evidence="2 3">
    <name type="scientific">Austropuccinia psidii MF-1</name>
    <dbReference type="NCBI Taxonomy" id="1389203"/>
    <lineage>
        <taxon>Eukaryota</taxon>
        <taxon>Fungi</taxon>
        <taxon>Dikarya</taxon>
        <taxon>Basidiomycota</taxon>
        <taxon>Pucciniomycotina</taxon>
        <taxon>Pucciniomycetes</taxon>
        <taxon>Pucciniales</taxon>
        <taxon>Sphaerophragmiaceae</taxon>
        <taxon>Austropuccinia</taxon>
    </lineage>
</organism>
<evidence type="ECO:0000313" key="3">
    <source>
        <dbReference type="Proteomes" id="UP000765509"/>
    </source>
</evidence>
<sequence>MTNACDAFQRAHQKCLFVVQPFQPRGQRSSHPRCPRKDSFVVNNGERTFKLGPIVTHGIQMPKTKPTESPQQDSPVPQPSRHDEPPIPGSSPTSKPPEDILTREPEPELPPMQSTEEPFGKSSLLFLYSYQLFLTPPLTISSLSRYSLLCNHHQQYARWIPPSASKNPTTTSPHSHNDARQEFTNLQPSLMIPQAIVHKSINQILLEHGCLLHMIPFLDATH</sequence>
<feature type="compositionally biased region" description="Basic and acidic residues" evidence="1">
    <location>
        <begin position="96"/>
        <end position="106"/>
    </location>
</feature>